<evidence type="ECO:0000313" key="1">
    <source>
        <dbReference type="EMBL" id="KAJ8420420.1"/>
    </source>
</evidence>
<organism evidence="1 2">
    <name type="scientific">Carnegiea gigantea</name>
    <dbReference type="NCBI Taxonomy" id="171969"/>
    <lineage>
        <taxon>Eukaryota</taxon>
        <taxon>Viridiplantae</taxon>
        <taxon>Streptophyta</taxon>
        <taxon>Embryophyta</taxon>
        <taxon>Tracheophyta</taxon>
        <taxon>Spermatophyta</taxon>
        <taxon>Magnoliopsida</taxon>
        <taxon>eudicotyledons</taxon>
        <taxon>Gunneridae</taxon>
        <taxon>Pentapetalae</taxon>
        <taxon>Caryophyllales</taxon>
        <taxon>Cactineae</taxon>
        <taxon>Cactaceae</taxon>
        <taxon>Cactoideae</taxon>
        <taxon>Echinocereeae</taxon>
        <taxon>Carnegiea</taxon>
    </lineage>
</organism>
<comment type="caution">
    <text evidence="1">The sequence shown here is derived from an EMBL/GenBank/DDBJ whole genome shotgun (WGS) entry which is preliminary data.</text>
</comment>
<gene>
    <name evidence="1" type="ORF">Cgig2_012533</name>
</gene>
<dbReference type="EMBL" id="JAKOGI010003443">
    <property type="protein sequence ID" value="KAJ8420420.1"/>
    <property type="molecule type" value="Genomic_DNA"/>
</dbReference>
<dbReference type="AlphaFoldDB" id="A0A9Q1GJV7"/>
<proteinExistence type="predicted"/>
<dbReference type="InterPro" id="IPR036691">
    <property type="entry name" value="Endo/exonu/phosph_ase_sf"/>
</dbReference>
<dbReference type="SUPFAM" id="SSF56219">
    <property type="entry name" value="DNase I-like"/>
    <property type="match status" value="1"/>
</dbReference>
<evidence type="ECO:0000313" key="2">
    <source>
        <dbReference type="Proteomes" id="UP001153076"/>
    </source>
</evidence>
<name>A0A9Q1GJV7_9CARY</name>
<dbReference type="Proteomes" id="UP001153076">
    <property type="component" value="Unassembled WGS sequence"/>
</dbReference>
<reference evidence="1" key="1">
    <citation type="submission" date="2022-04" db="EMBL/GenBank/DDBJ databases">
        <title>Carnegiea gigantea Genome sequencing and assembly v2.</title>
        <authorList>
            <person name="Copetti D."/>
            <person name="Sanderson M.J."/>
            <person name="Burquez A."/>
            <person name="Wojciechowski M.F."/>
        </authorList>
    </citation>
    <scope>NUCLEOTIDE SEQUENCE</scope>
    <source>
        <strain evidence="1">SGP5-SGP5p</strain>
        <tissue evidence="1">Aerial part</tissue>
    </source>
</reference>
<keyword evidence="2" id="KW-1185">Reference proteome</keyword>
<accession>A0A9Q1GJV7</accession>
<sequence>MASHMPSTGYAVMIYLPKPMQFTDLMKQVSHSPVNGDEVAKINIHGYGILLFGVIPKTMNTEDFIPFDSSIMMNHLNNSHSNLSILAWNIQGVGSRHFMLMKEIIWNYNPSVLALDETKASAFNVDFICQKIGLIGSLGFKFKALMGNLIALERRIGFLYLIVAKEKFVILEVKPREKSRGSYSMVIIQGIELFFHEITPNLGDLGFSGSQFTWSRGRDPKTMNHARLDWASIISIGISIIKWQQCDIYLNITPTIDYY</sequence>
<protein>
    <submittedName>
        <fullName evidence="1">Uncharacterized protein</fullName>
    </submittedName>
</protein>